<sequence>MPAMNPDPDTRARLGGLFLLGLVLFLPPVIGLPGEATLFGIPVLFVAVYAGWAVVILLLGAILRRARRRGGEGG</sequence>
<name>A0A5M6IXG4_9PROT</name>
<comment type="caution">
    <text evidence="2">The sequence shown here is derived from an EMBL/GenBank/DDBJ whole genome shotgun (WGS) entry which is preliminary data.</text>
</comment>
<organism evidence="2 3">
    <name type="scientific">Rhodovastum atsumiense</name>
    <dbReference type="NCBI Taxonomy" id="504468"/>
    <lineage>
        <taxon>Bacteria</taxon>
        <taxon>Pseudomonadati</taxon>
        <taxon>Pseudomonadota</taxon>
        <taxon>Alphaproteobacteria</taxon>
        <taxon>Acetobacterales</taxon>
        <taxon>Acetobacteraceae</taxon>
        <taxon>Rhodovastum</taxon>
    </lineage>
</organism>
<evidence type="ECO:0000256" key="1">
    <source>
        <dbReference type="SAM" id="Phobius"/>
    </source>
</evidence>
<evidence type="ECO:0000313" key="3">
    <source>
        <dbReference type="Proteomes" id="UP000325255"/>
    </source>
</evidence>
<dbReference type="RefSeq" id="WP_150040904.1">
    <property type="nucleotide sequence ID" value="NZ_OW485601.1"/>
</dbReference>
<dbReference type="Proteomes" id="UP000325255">
    <property type="component" value="Unassembled WGS sequence"/>
</dbReference>
<accession>A0A5M6IXG4</accession>
<keyword evidence="1" id="KW-0472">Membrane</keyword>
<keyword evidence="1" id="KW-1133">Transmembrane helix</keyword>
<feature type="transmembrane region" description="Helical" evidence="1">
    <location>
        <begin position="41"/>
        <end position="63"/>
    </location>
</feature>
<dbReference type="EMBL" id="VWPK01000015">
    <property type="protein sequence ID" value="KAA5612088.1"/>
    <property type="molecule type" value="Genomic_DNA"/>
</dbReference>
<keyword evidence="3" id="KW-1185">Reference proteome</keyword>
<evidence type="ECO:0000313" key="2">
    <source>
        <dbReference type="EMBL" id="KAA5612088.1"/>
    </source>
</evidence>
<reference evidence="2 3" key="1">
    <citation type="submission" date="2019-09" db="EMBL/GenBank/DDBJ databases">
        <title>Genome sequence of Rhodovastum atsumiense, a diverse member of the Acetobacteraceae family of non-sulfur purple photosynthetic bacteria.</title>
        <authorList>
            <person name="Meyer T."/>
            <person name="Kyndt J."/>
        </authorList>
    </citation>
    <scope>NUCLEOTIDE SEQUENCE [LARGE SCALE GENOMIC DNA]</scope>
    <source>
        <strain evidence="2 3">DSM 21279</strain>
    </source>
</reference>
<proteinExistence type="predicted"/>
<dbReference type="AlphaFoldDB" id="A0A5M6IXG4"/>
<keyword evidence="1" id="KW-0812">Transmembrane</keyword>
<protein>
    <recommendedName>
        <fullName evidence="4">DUF3311 domain-containing protein</fullName>
    </recommendedName>
</protein>
<evidence type="ECO:0008006" key="4">
    <source>
        <dbReference type="Google" id="ProtNLM"/>
    </source>
</evidence>
<gene>
    <name evidence="2" type="ORF">F1189_11570</name>
</gene>